<dbReference type="InterPro" id="IPR036224">
    <property type="entry name" value="GINS_bundle-like_dom_sf"/>
</dbReference>
<dbReference type="GO" id="GO:0006260">
    <property type="term" value="P:DNA replication"/>
    <property type="evidence" value="ECO:0007669"/>
    <property type="project" value="UniProtKB-KW"/>
</dbReference>
<comment type="similarity">
    <text evidence="2 8">Belongs to the GINS2/PSF2 family.</text>
</comment>
<dbReference type="EMBL" id="CP042199">
    <property type="protein sequence ID" value="QDS76644.1"/>
    <property type="molecule type" value="Genomic_DNA"/>
</dbReference>
<evidence type="ECO:0000256" key="6">
    <source>
        <dbReference type="ARBA" id="ARBA00023242"/>
    </source>
</evidence>
<dbReference type="GO" id="GO:0000811">
    <property type="term" value="C:GINS complex"/>
    <property type="evidence" value="ECO:0007669"/>
    <property type="project" value="TreeGrafter"/>
</dbReference>
<evidence type="ECO:0000256" key="9">
    <source>
        <dbReference type="SAM" id="MobiDB-lite"/>
    </source>
</evidence>
<reference evidence="12 13" key="1">
    <citation type="submission" date="2019-07" db="EMBL/GenBank/DDBJ databases">
        <title>Finished genome of Venturia effusa.</title>
        <authorList>
            <person name="Young C.A."/>
            <person name="Cox M.P."/>
            <person name="Ganley A.R.D."/>
            <person name="David W.J."/>
        </authorList>
    </citation>
    <scope>NUCLEOTIDE SEQUENCE [LARGE SCALE GENOMIC DNA]</scope>
    <source>
        <strain evidence="13">albino</strain>
    </source>
</reference>
<dbReference type="InterPro" id="IPR007257">
    <property type="entry name" value="GINS_Psf2"/>
</dbReference>
<feature type="region of interest" description="Disordered" evidence="9">
    <location>
        <begin position="89"/>
        <end position="116"/>
    </location>
</feature>
<keyword evidence="6 8" id="KW-0539">Nucleus</keyword>
<evidence type="ECO:0000256" key="2">
    <source>
        <dbReference type="ARBA" id="ARBA00010565"/>
    </source>
</evidence>
<evidence type="ECO:0000313" key="12">
    <source>
        <dbReference type="EMBL" id="QDS76644.1"/>
    </source>
</evidence>
<evidence type="ECO:0000256" key="7">
    <source>
        <dbReference type="ARBA" id="ARBA00025163"/>
    </source>
</evidence>
<comment type="subcellular location">
    <subcellularLocation>
        <location evidence="1 8">Nucleus</location>
    </subcellularLocation>
</comment>
<evidence type="ECO:0000256" key="4">
    <source>
        <dbReference type="ARBA" id="ARBA00022705"/>
    </source>
</evidence>
<feature type="compositionally biased region" description="Basic and acidic residues" evidence="9">
    <location>
        <begin position="209"/>
        <end position="222"/>
    </location>
</feature>
<dbReference type="Gene3D" id="1.20.58.1020">
    <property type="match status" value="1"/>
</dbReference>
<dbReference type="OrthoDB" id="1938138at2759"/>
<sequence>MALPLPPGLTPSEVAFLCEMELVTVIPRQRLPSLNLLSGQTPTLNPPHRKNVPLWLALLLKKQRRANIAPPPWLRINSLQGILDHEIDPENQAFSPSPKPPPGASTTTAPFVDSSISTAPPNALPYHWQELGEILLQAAPDDFEDVDLVRRLMRDLREVRMAKIRKGVEVLDAGGGIKLNGVGGLEVCESRAFVSGVIDGLRRIASSKEQAKRDKDADDRENGYGGTQDDDDEMLQ</sequence>
<dbReference type="Pfam" id="PF05916">
    <property type="entry name" value="Sld5"/>
    <property type="match status" value="1"/>
</dbReference>
<dbReference type="PIRSF" id="PIRSF028998">
    <property type="entry name" value="GINS_Psf2_subgr"/>
    <property type="match status" value="1"/>
</dbReference>
<feature type="domain" description="DNA replication complex GINS protein PSF2 N-terminal" evidence="11">
    <location>
        <begin position="10"/>
        <end position="68"/>
    </location>
</feature>
<keyword evidence="13" id="KW-1185">Reference proteome</keyword>
<proteinExistence type="inferred from homology"/>
<dbReference type="AlphaFoldDB" id="A0A517LLZ4"/>
<protein>
    <recommendedName>
        <fullName evidence="3 8">DNA replication complex GINS protein PSF2</fullName>
    </recommendedName>
</protein>
<dbReference type="Proteomes" id="UP000316270">
    <property type="component" value="Chromosome 15"/>
</dbReference>
<dbReference type="InterPro" id="IPR056784">
    <property type="entry name" value="PSF2_N"/>
</dbReference>
<keyword evidence="5" id="KW-0159">Chromosome partition</keyword>
<dbReference type="PANTHER" id="PTHR12772">
    <property type="entry name" value="DNA REPLICATION COMPLEX GINS PROTEIN PSF2"/>
    <property type="match status" value="1"/>
</dbReference>
<feature type="region of interest" description="Disordered" evidence="9">
    <location>
        <begin position="205"/>
        <end position="236"/>
    </location>
</feature>
<dbReference type="Gene3D" id="3.40.5.50">
    <property type="match status" value="1"/>
</dbReference>
<evidence type="ECO:0000313" key="13">
    <source>
        <dbReference type="Proteomes" id="UP000316270"/>
    </source>
</evidence>
<evidence type="ECO:0000256" key="1">
    <source>
        <dbReference type="ARBA" id="ARBA00004123"/>
    </source>
</evidence>
<feature type="compositionally biased region" description="Polar residues" evidence="9">
    <location>
        <begin position="104"/>
        <end position="116"/>
    </location>
</feature>
<dbReference type="InterPro" id="IPR021151">
    <property type="entry name" value="GINS_A"/>
</dbReference>
<dbReference type="CDD" id="cd11712">
    <property type="entry name" value="GINS_A_psf2"/>
    <property type="match status" value="1"/>
</dbReference>
<feature type="domain" description="GINS subunit" evidence="10">
    <location>
        <begin position="111"/>
        <end position="204"/>
    </location>
</feature>
<comment type="function">
    <text evidence="7">The GINS complex plays an essential role in the initiation of DNA replication. Has a role in chromosome segregation.</text>
</comment>
<comment type="subunit">
    <text evidence="8">Component of the GINS complex.</text>
</comment>
<accession>A0A517LLZ4</accession>
<evidence type="ECO:0000259" key="11">
    <source>
        <dbReference type="Pfam" id="PF25005"/>
    </source>
</evidence>
<dbReference type="SUPFAM" id="SSF160059">
    <property type="entry name" value="PriA/YqbF domain"/>
    <property type="match status" value="1"/>
</dbReference>
<dbReference type="STRING" id="50376.A0A517LLZ4"/>
<dbReference type="PANTHER" id="PTHR12772:SF0">
    <property type="entry name" value="DNA REPLICATION COMPLEX GINS PROTEIN PSF2"/>
    <property type="match status" value="1"/>
</dbReference>
<gene>
    <name evidence="12" type="primary">PSF2</name>
    <name evidence="12" type="ORF">FKW77_008100</name>
</gene>
<organism evidence="12 13">
    <name type="scientific">Venturia effusa</name>
    <dbReference type="NCBI Taxonomy" id="50376"/>
    <lineage>
        <taxon>Eukaryota</taxon>
        <taxon>Fungi</taxon>
        <taxon>Dikarya</taxon>
        <taxon>Ascomycota</taxon>
        <taxon>Pezizomycotina</taxon>
        <taxon>Dothideomycetes</taxon>
        <taxon>Pleosporomycetidae</taxon>
        <taxon>Venturiales</taxon>
        <taxon>Venturiaceae</taxon>
        <taxon>Venturia</taxon>
    </lineage>
</organism>
<dbReference type="GO" id="GO:0000727">
    <property type="term" value="P:double-strand break repair via break-induced replication"/>
    <property type="evidence" value="ECO:0007669"/>
    <property type="project" value="TreeGrafter"/>
</dbReference>
<dbReference type="FunFam" id="1.20.58.1020:FF:000001">
    <property type="entry name" value="DNA replication complex GINS protein PSF2"/>
    <property type="match status" value="1"/>
</dbReference>
<dbReference type="FunFam" id="3.40.5.50:FF:000001">
    <property type="entry name" value="DNA replication complex GINS protein PSF2"/>
    <property type="match status" value="1"/>
</dbReference>
<evidence type="ECO:0000256" key="3">
    <source>
        <dbReference type="ARBA" id="ARBA00015139"/>
    </source>
</evidence>
<evidence type="ECO:0000256" key="5">
    <source>
        <dbReference type="ARBA" id="ARBA00022829"/>
    </source>
</evidence>
<evidence type="ECO:0000259" key="10">
    <source>
        <dbReference type="Pfam" id="PF05916"/>
    </source>
</evidence>
<dbReference type="SUPFAM" id="SSF158573">
    <property type="entry name" value="GINS helical bundle-like"/>
    <property type="match status" value="1"/>
</dbReference>
<keyword evidence="4 8" id="KW-0235">DNA replication</keyword>
<name>A0A517LLZ4_9PEZI</name>
<evidence type="ECO:0000256" key="8">
    <source>
        <dbReference type="PIRNR" id="PIRNR028998"/>
    </source>
</evidence>
<dbReference type="CDD" id="cd21694">
    <property type="entry name" value="GINS_B_Psf2"/>
    <property type="match status" value="1"/>
</dbReference>
<dbReference type="Pfam" id="PF25005">
    <property type="entry name" value="PSF2_N"/>
    <property type="match status" value="1"/>
</dbReference>
<dbReference type="GO" id="GO:0007059">
    <property type="term" value="P:chromosome segregation"/>
    <property type="evidence" value="ECO:0007669"/>
    <property type="project" value="UniProtKB-KW"/>
</dbReference>